<dbReference type="PANTHER" id="PTHR40763:SF4">
    <property type="entry name" value="DUF1707 DOMAIN-CONTAINING PROTEIN"/>
    <property type="match status" value="1"/>
</dbReference>
<dbReference type="Pfam" id="PF08044">
    <property type="entry name" value="DUF1707"/>
    <property type="match status" value="1"/>
</dbReference>
<organism evidence="4 5">
    <name type="scientific">Yinghuangia aomiensis</name>
    <dbReference type="NCBI Taxonomy" id="676205"/>
    <lineage>
        <taxon>Bacteria</taxon>
        <taxon>Bacillati</taxon>
        <taxon>Actinomycetota</taxon>
        <taxon>Actinomycetes</taxon>
        <taxon>Kitasatosporales</taxon>
        <taxon>Streptomycetaceae</taxon>
        <taxon>Yinghuangia</taxon>
    </lineage>
</organism>
<sequence>MRASDVDREAAVALLKDHHAEGRLTLDEFDERIGAAYAAVTLGELARLISDLPPPVRLEYDVALLRGQPVPATPPPAPSPARPADPAPWPAEAFQPPARSRPRRDPVNGRAVLHGLWTALFAVTGVNTAIWFLVLITHGPVYFWPIWVFGPAGAVLGAAELCVRRHGEVER</sequence>
<keyword evidence="5" id="KW-1185">Reference proteome</keyword>
<evidence type="ECO:0000259" key="3">
    <source>
        <dbReference type="Pfam" id="PF08044"/>
    </source>
</evidence>
<feature type="compositionally biased region" description="Pro residues" evidence="1">
    <location>
        <begin position="71"/>
        <end position="89"/>
    </location>
</feature>
<keyword evidence="2" id="KW-1133">Transmembrane helix</keyword>
<dbReference type="EMBL" id="BAABHS010000018">
    <property type="protein sequence ID" value="GAA4976929.1"/>
    <property type="molecule type" value="Genomic_DNA"/>
</dbReference>
<gene>
    <name evidence="4" type="ORF">GCM10023205_50290</name>
</gene>
<dbReference type="PANTHER" id="PTHR40763">
    <property type="entry name" value="MEMBRANE PROTEIN-RELATED"/>
    <property type="match status" value="1"/>
</dbReference>
<feature type="domain" description="DUF1707" evidence="3">
    <location>
        <begin position="1"/>
        <end position="53"/>
    </location>
</feature>
<dbReference type="InterPro" id="IPR012551">
    <property type="entry name" value="DUF1707_SHOCT-like"/>
</dbReference>
<name>A0ABP9HSC4_9ACTN</name>
<proteinExistence type="predicted"/>
<evidence type="ECO:0000256" key="2">
    <source>
        <dbReference type="SAM" id="Phobius"/>
    </source>
</evidence>
<reference evidence="5" key="1">
    <citation type="journal article" date="2019" name="Int. J. Syst. Evol. Microbiol.">
        <title>The Global Catalogue of Microorganisms (GCM) 10K type strain sequencing project: providing services to taxonomists for standard genome sequencing and annotation.</title>
        <authorList>
            <consortium name="The Broad Institute Genomics Platform"/>
            <consortium name="The Broad Institute Genome Sequencing Center for Infectious Disease"/>
            <person name="Wu L."/>
            <person name="Ma J."/>
        </authorList>
    </citation>
    <scope>NUCLEOTIDE SEQUENCE [LARGE SCALE GENOMIC DNA]</scope>
    <source>
        <strain evidence="5">JCM 17986</strain>
    </source>
</reference>
<feature type="transmembrane region" description="Helical" evidence="2">
    <location>
        <begin position="111"/>
        <end position="136"/>
    </location>
</feature>
<protein>
    <recommendedName>
        <fullName evidence="3">DUF1707 domain-containing protein</fullName>
    </recommendedName>
</protein>
<feature type="transmembrane region" description="Helical" evidence="2">
    <location>
        <begin position="142"/>
        <end position="163"/>
    </location>
</feature>
<keyword evidence="2" id="KW-0812">Transmembrane</keyword>
<feature type="region of interest" description="Disordered" evidence="1">
    <location>
        <begin position="69"/>
        <end position="105"/>
    </location>
</feature>
<evidence type="ECO:0000313" key="4">
    <source>
        <dbReference type="EMBL" id="GAA4976929.1"/>
    </source>
</evidence>
<evidence type="ECO:0000313" key="5">
    <source>
        <dbReference type="Proteomes" id="UP001500466"/>
    </source>
</evidence>
<comment type="caution">
    <text evidence="4">The sequence shown here is derived from an EMBL/GenBank/DDBJ whole genome shotgun (WGS) entry which is preliminary data.</text>
</comment>
<evidence type="ECO:0000256" key="1">
    <source>
        <dbReference type="SAM" id="MobiDB-lite"/>
    </source>
</evidence>
<accession>A0ABP9HSC4</accession>
<keyword evidence="2" id="KW-0472">Membrane</keyword>
<dbReference type="Proteomes" id="UP001500466">
    <property type="component" value="Unassembled WGS sequence"/>
</dbReference>